<accession>A0AAV4P3J9</accession>
<name>A0AAV4P3J9_CAEEX</name>
<dbReference type="EMBL" id="BPLR01003887">
    <property type="protein sequence ID" value="GIX89787.1"/>
    <property type="molecule type" value="Genomic_DNA"/>
</dbReference>
<protein>
    <submittedName>
        <fullName evidence="1">Uncharacterized protein</fullName>
    </submittedName>
</protein>
<keyword evidence="2" id="KW-1185">Reference proteome</keyword>
<proteinExistence type="predicted"/>
<evidence type="ECO:0000313" key="1">
    <source>
        <dbReference type="EMBL" id="GIX89787.1"/>
    </source>
</evidence>
<dbReference type="Proteomes" id="UP001054945">
    <property type="component" value="Unassembled WGS sequence"/>
</dbReference>
<sequence>MCNHKPLPGVTAADPSWAGWVIRFTGWRLWLLPEPLAHPVKVRQGLVILYGPSVPIHELRRQCTLRWRVGLLLQDDNTASCSWADVSNESKWAESSLWGASGLHYRQNVKHSMPFSNRR</sequence>
<gene>
    <name evidence="1" type="ORF">CEXT_503201</name>
</gene>
<organism evidence="1 2">
    <name type="scientific">Caerostris extrusa</name>
    <name type="common">Bark spider</name>
    <name type="synonym">Caerostris bankana</name>
    <dbReference type="NCBI Taxonomy" id="172846"/>
    <lineage>
        <taxon>Eukaryota</taxon>
        <taxon>Metazoa</taxon>
        <taxon>Ecdysozoa</taxon>
        <taxon>Arthropoda</taxon>
        <taxon>Chelicerata</taxon>
        <taxon>Arachnida</taxon>
        <taxon>Araneae</taxon>
        <taxon>Araneomorphae</taxon>
        <taxon>Entelegynae</taxon>
        <taxon>Araneoidea</taxon>
        <taxon>Araneidae</taxon>
        <taxon>Caerostris</taxon>
    </lineage>
</organism>
<reference evidence="1 2" key="1">
    <citation type="submission" date="2021-06" db="EMBL/GenBank/DDBJ databases">
        <title>Caerostris extrusa draft genome.</title>
        <authorList>
            <person name="Kono N."/>
            <person name="Arakawa K."/>
        </authorList>
    </citation>
    <scope>NUCLEOTIDE SEQUENCE [LARGE SCALE GENOMIC DNA]</scope>
</reference>
<evidence type="ECO:0000313" key="2">
    <source>
        <dbReference type="Proteomes" id="UP001054945"/>
    </source>
</evidence>
<comment type="caution">
    <text evidence="1">The sequence shown here is derived from an EMBL/GenBank/DDBJ whole genome shotgun (WGS) entry which is preliminary data.</text>
</comment>
<dbReference type="AlphaFoldDB" id="A0AAV4P3J9"/>